<comment type="caution">
    <text evidence="5">The sequence shown here is derived from an EMBL/GenBank/DDBJ whole genome shotgun (WGS) entry which is preliminary data.</text>
</comment>
<accession>A0AAW1LX13</accession>
<dbReference type="Proteomes" id="UP001458880">
    <property type="component" value="Unassembled WGS sequence"/>
</dbReference>
<feature type="compositionally biased region" description="Basic and acidic residues" evidence="4">
    <location>
        <begin position="467"/>
        <end position="479"/>
    </location>
</feature>
<feature type="region of interest" description="Disordered" evidence="4">
    <location>
        <begin position="253"/>
        <end position="299"/>
    </location>
</feature>
<feature type="region of interest" description="Disordered" evidence="4">
    <location>
        <begin position="467"/>
        <end position="502"/>
    </location>
</feature>
<keyword evidence="2" id="KW-0597">Phosphoprotein</keyword>
<feature type="compositionally biased region" description="Basic and acidic residues" evidence="4">
    <location>
        <begin position="179"/>
        <end position="202"/>
    </location>
</feature>
<dbReference type="PANTHER" id="PTHR12842">
    <property type="entry name" value="FI01459P"/>
    <property type="match status" value="1"/>
</dbReference>
<evidence type="ECO:0000256" key="2">
    <source>
        <dbReference type="ARBA" id="ARBA00022553"/>
    </source>
</evidence>
<feature type="region of interest" description="Disordered" evidence="4">
    <location>
        <begin position="1"/>
        <end position="24"/>
    </location>
</feature>
<evidence type="ECO:0000313" key="5">
    <source>
        <dbReference type="EMBL" id="KAK9738316.1"/>
    </source>
</evidence>
<feature type="coiled-coil region" evidence="3">
    <location>
        <begin position="647"/>
        <end position="678"/>
    </location>
</feature>
<feature type="compositionally biased region" description="Polar residues" evidence="4">
    <location>
        <begin position="102"/>
        <end position="114"/>
    </location>
</feature>
<keyword evidence="3" id="KW-0175">Coiled coil</keyword>
<proteinExistence type="inferred from homology"/>
<protein>
    <recommendedName>
        <fullName evidence="7">Protein FAM114A2</fullName>
    </recommendedName>
</protein>
<name>A0AAW1LX13_POPJA</name>
<gene>
    <name evidence="5" type="ORF">QE152_g9932</name>
</gene>
<feature type="compositionally biased region" description="Polar residues" evidence="4">
    <location>
        <begin position="152"/>
        <end position="168"/>
    </location>
</feature>
<dbReference type="InterPro" id="IPR007998">
    <property type="entry name" value="DUF719"/>
</dbReference>
<feature type="compositionally biased region" description="Acidic residues" evidence="4">
    <location>
        <begin position="1"/>
        <end position="23"/>
    </location>
</feature>
<feature type="compositionally biased region" description="Polar residues" evidence="4">
    <location>
        <begin position="416"/>
        <end position="443"/>
    </location>
</feature>
<feature type="compositionally biased region" description="Acidic residues" evidence="4">
    <location>
        <begin position="480"/>
        <end position="492"/>
    </location>
</feature>
<sequence length="896" mass="100196">METSDSEYFESADEDFASDDETQIENTKVVQENVSTKSVAAVDTLTISDDNKTDTKFILKKDKKMLSSETSSNDDTLEICDELEKLNHGVTKDIPIDETENSEPGQSNVSQSYMDQLKGYKSETQIPPAVSTMSDKEDNMETRKSGAAKSGISATYSQQMTNTANIQQPPFEPHPVETTQKKEGSLKSHPENKTKSSEHSDLESTAANRPKRPEFGIPPARATCWFPGTANIQQPFEPHPAYLELIQTQNRNKANSDLENKNNSKQMETNKCTSEQAKIESNPVNTPKRPEFGIPPARTTCWVPGTANIQQPFEPHPAYLELLQKKKSNLEHDPETKNTLSNQSSFESNVNKPKRPEFGIPPARTTCWVPGTANVQQPFEPHPAYLELLKTKEEKEVLDTRDSISDKQSMLEDTDNTFQQAESSTTLSKPTITPKTSAETTSKNDIMCAELDQNDWNDDEDWGDFDAFPHKNDVTKPDKDEENMWEDDDWEPVESQTEDHPKDLKKTQIEVKSNWGGWGNWGLSSVLNTATSLTTQVSQGITNVLETGIGAPDPTELARINKLEKEKMKEHNAGIADDVTEEKPILGFGLGNLVQGVTKLVETTGTKVIAGGLDTLETIGKKTMEVLQENDPGLKKKRAFLKLDDDKPILSQLLREAKEKAEKENKELEKKHFAKKANYETLFDDHQGLVHLEALEMLSKQCDIKLQSLLEAASGDVLNDMQETLDQVKELCEIPEEDDEENLSTDQIKEKLNDATSEINVKISYDKLISTWEEVENWLAQLNLNISISVEQFHRAGELLLIKDHRSTADEADSLVQLTTTLIMLIGIVAARFSPNFINNCSMQFAEKLNLIIAESVEKEEINSLITNVFLEAANSSSYIQDAFQLLIPVLQVGAV</sequence>
<feature type="compositionally biased region" description="Polar residues" evidence="4">
    <location>
        <begin position="337"/>
        <end position="351"/>
    </location>
</feature>
<feature type="region of interest" description="Disordered" evidence="4">
    <location>
        <begin position="91"/>
        <end position="220"/>
    </location>
</feature>
<comment type="similarity">
    <text evidence="1">Belongs to the FAM114 family.</text>
</comment>
<dbReference type="EMBL" id="JASPKY010000088">
    <property type="protein sequence ID" value="KAK9738316.1"/>
    <property type="molecule type" value="Genomic_DNA"/>
</dbReference>
<dbReference type="AlphaFoldDB" id="A0AAW1LX13"/>
<evidence type="ECO:0000256" key="4">
    <source>
        <dbReference type="SAM" id="MobiDB-lite"/>
    </source>
</evidence>
<feature type="compositionally biased region" description="Basic and acidic residues" evidence="4">
    <location>
        <begin position="134"/>
        <end position="144"/>
    </location>
</feature>
<organism evidence="5 6">
    <name type="scientific">Popillia japonica</name>
    <name type="common">Japanese beetle</name>
    <dbReference type="NCBI Taxonomy" id="7064"/>
    <lineage>
        <taxon>Eukaryota</taxon>
        <taxon>Metazoa</taxon>
        <taxon>Ecdysozoa</taxon>
        <taxon>Arthropoda</taxon>
        <taxon>Hexapoda</taxon>
        <taxon>Insecta</taxon>
        <taxon>Pterygota</taxon>
        <taxon>Neoptera</taxon>
        <taxon>Endopterygota</taxon>
        <taxon>Coleoptera</taxon>
        <taxon>Polyphaga</taxon>
        <taxon>Scarabaeiformia</taxon>
        <taxon>Scarabaeidae</taxon>
        <taxon>Rutelinae</taxon>
        <taxon>Popillia</taxon>
    </lineage>
</organism>
<dbReference type="PANTHER" id="PTHR12842:SF6">
    <property type="entry name" value="FI01459P"/>
    <property type="match status" value="1"/>
</dbReference>
<feature type="region of interest" description="Disordered" evidence="4">
    <location>
        <begin position="324"/>
        <end position="358"/>
    </location>
</feature>
<dbReference type="Pfam" id="PF05334">
    <property type="entry name" value="DUF719"/>
    <property type="match status" value="1"/>
</dbReference>
<evidence type="ECO:0000313" key="6">
    <source>
        <dbReference type="Proteomes" id="UP001458880"/>
    </source>
</evidence>
<keyword evidence="6" id="KW-1185">Reference proteome</keyword>
<reference evidence="5 6" key="1">
    <citation type="journal article" date="2024" name="BMC Genomics">
        <title>De novo assembly and annotation of Popillia japonica's genome with initial clues to its potential as an invasive pest.</title>
        <authorList>
            <person name="Cucini C."/>
            <person name="Boschi S."/>
            <person name="Funari R."/>
            <person name="Cardaioli E."/>
            <person name="Iannotti N."/>
            <person name="Marturano G."/>
            <person name="Paoli F."/>
            <person name="Bruttini M."/>
            <person name="Carapelli A."/>
            <person name="Frati F."/>
            <person name="Nardi F."/>
        </authorList>
    </citation>
    <scope>NUCLEOTIDE SEQUENCE [LARGE SCALE GENOMIC DNA]</scope>
    <source>
        <strain evidence="5">DMR45628</strain>
    </source>
</reference>
<feature type="region of interest" description="Disordered" evidence="4">
    <location>
        <begin position="401"/>
        <end position="443"/>
    </location>
</feature>
<evidence type="ECO:0000256" key="1">
    <source>
        <dbReference type="ARBA" id="ARBA00006903"/>
    </source>
</evidence>
<evidence type="ECO:0000256" key="3">
    <source>
        <dbReference type="SAM" id="Coils"/>
    </source>
</evidence>
<feature type="compositionally biased region" description="Polar residues" evidence="4">
    <location>
        <begin position="263"/>
        <end position="276"/>
    </location>
</feature>
<evidence type="ECO:0008006" key="7">
    <source>
        <dbReference type="Google" id="ProtNLM"/>
    </source>
</evidence>